<accession>A0A6G0T5S1</accession>
<proteinExistence type="predicted"/>
<dbReference type="Proteomes" id="UP000475862">
    <property type="component" value="Unassembled WGS sequence"/>
</dbReference>
<evidence type="ECO:0000313" key="1">
    <source>
        <dbReference type="EMBL" id="KAE9526537.1"/>
    </source>
</evidence>
<keyword evidence="2" id="KW-1185">Reference proteome</keyword>
<sequence>MELEFAKFADSITNFITSVIMHWSKQIQLTTKCTRILDKRTLRKCVKAERSFNRYKSVLRPNRRAFNFVDLSIINIQVLKLLKVVYKNSNIKLDIHPFNNYYFWNKFHQLLNLKYHCNTKNFFNVLGAKFKKKKIKRYFHNEWYNIRDKILYNFILPFHDHYKNLPTILLKRGKLVSGRDQNFKAEPVPTSRTNRVTTQTKKYKKLALCTAVLALNKTLSAR</sequence>
<gene>
    <name evidence="1" type="ORF">AGLY_013185</name>
</gene>
<comment type="caution">
    <text evidence="1">The sequence shown here is derived from an EMBL/GenBank/DDBJ whole genome shotgun (WGS) entry which is preliminary data.</text>
</comment>
<reference evidence="1 2" key="1">
    <citation type="submission" date="2019-08" db="EMBL/GenBank/DDBJ databases">
        <title>The genome of the soybean aphid Biotype 1, its phylome, world population structure and adaptation to the North American continent.</title>
        <authorList>
            <person name="Giordano R."/>
            <person name="Donthu R.K."/>
            <person name="Hernandez A.G."/>
            <person name="Wright C.L."/>
            <person name="Zimin A.V."/>
        </authorList>
    </citation>
    <scope>NUCLEOTIDE SEQUENCE [LARGE SCALE GENOMIC DNA]</scope>
    <source>
        <tissue evidence="1">Whole aphids</tissue>
    </source>
</reference>
<dbReference type="EMBL" id="VYZN01000054">
    <property type="protein sequence ID" value="KAE9526537.1"/>
    <property type="molecule type" value="Genomic_DNA"/>
</dbReference>
<name>A0A6G0T5S1_APHGL</name>
<protein>
    <submittedName>
        <fullName evidence="1">Uncharacterized protein</fullName>
    </submittedName>
</protein>
<organism evidence="1 2">
    <name type="scientific">Aphis glycines</name>
    <name type="common">Soybean aphid</name>
    <dbReference type="NCBI Taxonomy" id="307491"/>
    <lineage>
        <taxon>Eukaryota</taxon>
        <taxon>Metazoa</taxon>
        <taxon>Ecdysozoa</taxon>
        <taxon>Arthropoda</taxon>
        <taxon>Hexapoda</taxon>
        <taxon>Insecta</taxon>
        <taxon>Pterygota</taxon>
        <taxon>Neoptera</taxon>
        <taxon>Paraneoptera</taxon>
        <taxon>Hemiptera</taxon>
        <taxon>Sternorrhyncha</taxon>
        <taxon>Aphidomorpha</taxon>
        <taxon>Aphidoidea</taxon>
        <taxon>Aphididae</taxon>
        <taxon>Aphidini</taxon>
        <taxon>Aphis</taxon>
        <taxon>Aphis</taxon>
    </lineage>
</organism>
<dbReference type="AlphaFoldDB" id="A0A6G0T5S1"/>
<evidence type="ECO:0000313" key="2">
    <source>
        <dbReference type="Proteomes" id="UP000475862"/>
    </source>
</evidence>